<organism evidence="4 5">
    <name type="scientific">Kuraishia capsulata CBS 1993</name>
    <dbReference type="NCBI Taxonomy" id="1382522"/>
    <lineage>
        <taxon>Eukaryota</taxon>
        <taxon>Fungi</taxon>
        <taxon>Dikarya</taxon>
        <taxon>Ascomycota</taxon>
        <taxon>Saccharomycotina</taxon>
        <taxon>Pichiomycetes</taxon>
        <taxon>Pichiales</taxon>
        <taxon>Pichiaceae</taxon>
        <taxon>Kuraishia</taxon>
    </lineage>
</organism>
<dbReference type="STRING" id="1382522.W6ML71"/>
<accession>W6ML71</accession>
<dbReference type="PROSITE" id="PS51375">
    <property type="entry name" value="PPR"/>
    <property type="match status" value="4"/>
</dbReference>
<protein>
    <recommendedName>
        <fullName evidence="2">Mitochondrial 15S rRNA processing factor CCM1</fullName>
    </recommendedName>
</protein>
<dbReference type="PANTHER" id="PTHR47931">
    <property type="entry name" value="OS01G0228400 PROTEIN"/>
    <property type="match status" value="1"/>
</dbReference>
<comment type="subcellular location">
    <subcellularLocation>
        <location evidence="1">Mitochondrion</location>
    </subcellularLocation>
</comment>
<dbReference type="GeneID" id="34520233"/>
<dbReference type="GO" id="GO:0005739">
    <property type="term" value="C:mitochondrion"/>
    <property type="evidence" value="ECO:0007669"/>
    <property type="project" value="UniProtKB-SubCell"/>
</dbReference>
<feature type="repeat" description="PPR" evidence="3">
    <location>
        <begin position="563"/>
        <end position="597"/>
    </location>
</feature>
<dbReference type="HOGENOM" id="CLU_400148_0_0_1"/>
<feature type="repeat" description="PPR" evidence="3">
    <location>
        <begin position="598"/>
        <end position="632"/>
    </location>
</feature>
<evidence type="ECO:0000313" key="4">
    <source>
        <dbReference type="EMBL" id="CDK26848.1"/>
    </source>
</evidence>
<dbReference type="OrthoDB" id="185373at2759"/>
<evidence type="ECO:0000256" key="1">
    <source>
        <dbReference type="ARBA" id="ARBA00004173"/>
    </source>
</evidence>
<dbReference type="InterPro" id="IPR002885">
    <property type="entry name" value="PPR_rpt"/>
</dbReference>
<dbReference type="InterPro" id="IPR011990">
    <property type="entry name" value="TPR-like_helical_dom_sf"/>
</dbReference>
<dbReference type="Pfam" id="PF13812">
    <property type="entry name" value="PPR_3"/>
    <property type="match status" value="2"/>
</dbReference>
<dbReference type="RefSeq" id="XP_022458845.1">
    <property type="nucleotide sequence ID" value="XM_022603106.1"/>
</dbReference>
<dbReference type="NCBIfam" id="TIGR00756">
    <property type="entry name" value="PPR"/>
    <property type="match status" value="2"/>
</dbReference>
<evidence type="ECO:0000256" key="2">
    <source>
        <dbReference type="ARBA" id="ARBA00044527"/>
    </source>
</evidence>
<feature type="repeat" description="PPR" evidence="3">
    <location>
        <begin position="450"/>
        <end position="484"/>
    </location>
</feature>
<gene>
    <name evidence="4" type="ORF">KUCA_T00002822001</name>
</gene>
<feature type="repeat" description="PPR" evidence="3">
    <location>
        <begin position="378"/>
        <end position="412"/>
    </location>
</feature>
<keyword evidence="5" id="KW-1185">Reference proteome</keyword>
<evidence type="ECO:0000256" key="3">
    <source>
        <dbReference type="PROSITE-ProRule" id="PRU00708"/>
    </source>
</evidence>
<reference evidence="4" key="2">
    <citation type="submission" date="2014-02" db="EMBL/GenBank/DDBJ databases">
        <title>Complete DNA sequence of /Kuraishia capsulata/ illustrates novel genomic features among budding yeasts (/Saccharomycotina/).</title>
        <authorList>
            <person name="Morales L."/>
            <person name="Noel B."/>
            <person name="Porcel B."/>
            <person name="Marcet-Houben M."/>
            <person name="Hullo M-F."/>
            <person name="Sacerdot C."/>
            <person name="Tekaia F."/>
            <person name="Leh-Louis V."/>
            <person name="Despons L."/>
            <person name="Khanna V."/>
            <person name="Aury J-M."/>
            <person name="Barbe V."/>
            <person name="Couloux A."/>
            <person name="Labadie K."/>
            <person name="Pelletier E."/>
            <person name="Souciet J-L."/>
            <person name="Boekhout T."/>
            <person name="Gabaldon T."/>
            <person name="Wincker P."/>
            <person name="Dujon B."/>
        </authorList>
    </citation>
    <scope>NUCLEOTIDE SEQUENCE</scope>
    <source>
        <strain evidence="4">CBS 1993</strain>
    </source>
</reference>
<evidence type="ECO:0000313" key="5">
    <source>
        <dbReference type="Proteomes" id="UP000019384"/>
    </source>
</evidence>
<reference evidence="4" key="1">
    <citation type="submission" date="2013-12" db="EMBL/GenBank/DDBJ databases">
        <authorList>
            <person name="Genoscope - CEA"/>
        </authorList>
    </citation>
    <scope>NUCLEOTIDE SEQUENCE</scope>
    <source>
        <strain evidence="4">CBS 1993</strain>
    </source>
</reference>
<name>W6ML71_9ASCO</name>
<dbReference type="Gene3D" id="1.25.40.10">
    <property type="entry name" value="Tetratricopeptide repeat domain"/>
    <property type="match status" value="3"/>
</dbReference>
<sequence length="699" mass="78758">MLRLRGIPTRNVTRTLVSQLRAFSIAPPRLNSIIADSVELEQPKVVQKPQRYQKKSFVNNYEQTPIQLLASIEKFQEVLDSEKSSGDADSTPDERFARRACSVAYPLIMGLQVHKEVGGYSPEDLCYRVASMAIEAKVARIYILNPVVFLFLKTDRPKDALSFWLEAFEYVKRSGLPISGKLSEKEQMDFDFFRMAGYLSYLRTCQKTGTKVDLETVVSILGEAAPSVERLAGIIKRWGLSEELAGYVRKVHPGVFKSLKSRTANPNDAKYWDSLKSLVLEGKFQLMEKQVQYIRTLSKETNVPLTENRLCQLMNIYSTAKRTQAAVSVFGEITKAFKKPSIASWNELLYLQSKYTDSPLDRVNSVWSLMKENQIEFDADSYANLVKAYTELDQIDEVIRVISELRNSKTVPLTNKVMESAVLALLKTNTISQAEKIMASFAANDGYVPTAKVFGLLIQKFGDAGDFAKASEVLDRMAAFEVKPDVSIYTIVINMLFKQSRKTGRPLDTASLKSLFDNMEAENISRNNYIYSTVLHDLMLQEGSIAAGETLLEYMKANKIRITATTYTSVISGFSKNGRLDDAKRYFDEAVSKGVNPNTPLFNILIEGFAKAKRLEDALSELELMKQKSVRPNFFSFYFMLKEASGAKDWDMCRKIVDQIGESGISEYGKSLPRLLRSCERNGVELPQTVVDRLGKPAV</sequence>
<dbReference type="PANTHER" id="PTHR47931:SF2">
    <property type="entry name" value="OS01G0228400 PROTEIN"/>
    <property type="match status" value="1"/>
</dbReference>
<dbReference type="AlphaFoldDB" id="W6ML71"/>
<proteinExistence type="predicted"/>
<dbReference type="EMBL" id="HG793127">
    <property type="protein sequence ID" value="CDK26848.1"/>
    <property type="molecule type" value="Genomic_DNA"/>
</dbReference>
<dbReference type="Proteomes" id="UP000019384">
    <property type="component" value="Unassembled WGS sequence"/>
</dbReference>